<dbReference type="PANTHER" id="PTHR11686">
    <property type="entry name" value="GAMMA GLUTAMYL TRANSPEPTIDASE"/>
    <property type="match status" value="1"/>
</dbReference>
<dbReference type="Proteomes" id="UP001159363">
    <property type="component" value="Chromosome 3"/>
</dbReference>
<comment type="caution">
    <text evidence="2">The sequence shown here is derived from an EMBL/GenBank/DDBJ whole genome shotgun (WGS) entry which is preliminary data.</text>
</comment>
<reference evidence="2 3" key="1">
    <citation type="submission" date="2023-02" db="EMBL/GenBank/DDBJ databases">
        <title>LHISI_Scaffold_Assembly.</title>
        <authorList>
            <person name="Stuart O.P."/>
            <person name="Cleave R."/>
            <person name="Magrath M.J.L."/>
            <person name="Mikheyev A.S."/>
        </authorList>
    </citation>
    <scope>NUCLEOTIDE SEQUENCE [LARGE SCALE GENOMIC DNA]</scope>
    <source>
        <strain evidence="2">Daus_M_001</strain>
        <tissue evidence="2">Leg muscle</tissue>
    </source>
</reference>
<dbReference type="SUPFAM" id="SSF56235">
    <property type="entry name" value="N-terminal nucleophile aminohydrolases (Ntn hydrolases)"/>
    <property type="match status" value="1"/>
</dbReference>
<dbReference type="Pfam" id="PF01019">
    <property type="entry name" value="G_glu_transpept"/>
    <property type="match status" value="1"/>
</dbReference>
<dbReference type="InterPro" id="IPR000101">
    <property type="entry name" value="GGT_peptidase"/>
</dbReference>
<keyword evidence="3" id="KW-1185">Reference proteome</keyword>
<feature type="region of interest" description="Disordered" evidence="1">
    <location>
        <begin position="103"/>
        <end position="128"/>
    </location>
</feature>
<dbReference type="InterPro" id="IPR043137">
    <property type="entry name" value="GGT_ssub_C"/>
</dbReference>
<proteinExistence type="predicted"/>
<dbReference type="EMBL" id="JARBHB010000003">
    <property type="protein sequence ID" value="KAJ8889900.1"/>
    <property type="molecule type" value="Genomic_DNA"/>
</dbReference>
<gene>
    <name evidence="2" type="ORF">PR048_009405</name>
</gene>
<dbReference type="PANTHER" id="PTHR11686:SF9">
    <property type="entry name" value="RE13973P"/>
    <property type="match status" value="1"/>
</dbReference>
<evidence type="ECO:0000313" key="2">
    <source>
        <dbReference type="EMBL" id="KAJ8889900.1"/>
    </source>
</evidence>
<evidence type="ECO:0000313" key="3">
    <source>
        <dbReference type="Proteomes" id="UP001159363"/>
    </source>
</evidence>
<dbReference type="InterPro" id="IPR029055">
    <property type="entry name" value="Ntn_hydrolases_N"/>
</dbReference>
<organism evidence="2 3">
    <name type="scientific">Dryococelus australis</name>
    <dbReference type="NCBI Taxonomy" id="614101"/>
    <lineage>
        <taxon>Eukaryota</taxon>
        <taxon>Metazoa</taxon>
        <taxon>Ecdysozoa</taxon>
        <taxon>Arthropoda</taxon>
        <taxon>Hexapoda</taxon>
        <taxon>Insecta</taxon>
        <taxon>Pterygota</taxon>
        <taxon>Neoptera</taxon>
        <taxon>Polyneoptera</taxon>
        <taxon>Phasmatodea</taxon>
        <taxon>Verophasmatodea</taxon>
        <taxon>Anareolatae</taxon>
        <taxon>Phasmatidae</taxon>
        <taxon>Eurycanthinae</taxon>
        <taxon>Dryococelus</taxon>
    </lineage>
</organism>
<evidence type="ECO:0000256" key="1">
    <source>
        <dbReference type="SAM" id="MobiDB-lite"/>
    </source>
</evidence>
<sequence>MGMLLSKDYARSVRLRVKDFESVKDPSYYGPLISQPQDSGTTHVSILAPGEDAIATTPATCSLLLTQDTDPYSYIKLHHPSMAIDDSRISEEGGAMLQTHHIAAKPRQTVSGARTSKPGRHAVFGLPDAANAGSRTTRIRIMEAEDVTHSVSIYNETHADANNVRVHVRKLVISQLFHVRESVKPRGMKCKKKCLEMSANDNCIGIFTKFYNMTTKDQQDPYLQGLVDVHDVKQMHPRSVSGRVNSASFKYHVIIGAHRKEVCLDSLLSVLAISVKWLRRMRDLKIAGKTLEDQRGKGKEPNSSNLSPETGCSTLFSVWPEASDSGHSKPCWQRCSKTSRAWFGSGIMSNTTGILLNNHMDDFSRSGVLSEEGAMSAHRNFVEPGKRPLSSMTPSIFTDSEGRVRLVVGSSGSLKIITSVALEADDSSTAPTPATSVGDLSAPSLLSAAVVALSTYNLVEVCARHLWLNDDLKQAIDARRLHHQHIPNTVQYEHGVTRFTYLPLEAPLLCIWFMWTLQVLDLCTLVDTADVYTAVHLFSDASQRNIGYPGHAVAERLDCSPPTKANQFQFPARPLPDYRKCKSYLTIPLAGGSYRGSPVSPALIFRHKTRLRRQYASEVLPVENYAAAHSSLTGASRWSVSVQRPTLVVEKWRWIFWEVSECPAITQWHHPVVNGIFDCHPAVKQSTGYSRCFIRWHLGVVLLWVKRLHISNECNKMVTSNLAEFLEGEVHMFLSHE</sequence>
<name>A0ABQ9I0W6_9NEOP</name>
<dbReference type="Gene3D" id="3.60.20.40">
    <property type="match status" value="1"/>
</dbReference>
<accession>A0ABQ9I0W6</accession>
<protein>
    <submittedName>
        <fullName evidence="2">Uncharacterized protein</fullName>
    </submittedName>
</protein>